<evidence type="ECO:0000256" key="6">
    <source>
        <dbReference type="ARBA" id="ARBA00023163"/>
    </source>
</evidence>
<dbReference type="RefSeq" id="XP_056055794.1">
    <property type="nucleotide sequence ID" value="XM_056198891.1"/>
</dbReference>
<dbReference type="PROSITE" id="PS50157">
    <property type="entry name" value="ZINC_FINGER_C2H2_2"/>
    <property type="match status" value="3"/>
</dbReference>
<name>A0A9W8QIA3_AKAMU</name>
<keyword evidence="6" id="KW-0804">Transcription</keyword>
<dbReference type="Gene3D" id="3.30.160.60">
    <property type="entry name" value="Classic Zinc Finger"/>
    <property type="match status" value="2"/>
</dbReference>
<sequence length="622" mass="68959">MDMQSMQNSTWWNDPTINEIIQGPHQEPWSTFAGQRQPRTSAQTPWNLLMNYREPNNILSEDGTIPESTPGDPHFHYDHDMVSLTGAAHEAVGATQVQQMLGGIQIGNPGPHMPSMRDNATDAASTFSTNTAGTGFRGPFKCNQCDRICKSQSSLKKHKMTHSRPHLCNIIGYLEYRVELDPRAESIDPSEDAAPPEDLTSPSMDVPPAGASNHVAESTTLMDVDTSQYQSQQEPSTIISHPPYFDPFDANSHTDSQYPSFQNLGRQADMSFSAESAPSLQGHHTPGFACQSFTTQPVPATDEDIFGPSMVNNPGFQTATQQRPPSQAASAVDNSSVFSVPRGSFTVASSQAPGDSVCHDNLVKDGWTHFQLVAHLGTFPAELLEQALESKKHSSCNSNEPEEIAGFKSRYPCSQCEKVCNRACELKKHMKRHDRPYGCTAKDCDKSFGSKNDWKRHEVTQHPGVEAWACDEDGCIAICEDRFTFMHHLKEAHDMVHSEDLESRAQNCRIGTKSDARFWCGFCRRVIEVDDVMNRGDSSSSSSSHWNRRFDHIDNHLFGKCGLEEMSKSQWRCLEDEAKGNTERRMSRMSATASSMSILALENGLTDNGPQEVVESTHAADH</sequence>
<dbReference type="InterPro" id="IPR013087">
    <property type="entry name" value="Znf_C2H2_type"/>
</dbReference>
<evidence type="ECO:0000256" key="7">
    <source>
        <dbReference type="ARBA" id="ARBA00023242"/>
    </source>
</evidence>
<keyword evidence="4" id="KW-0862">Zinc</keyword>
<evidence type="ECO:0000256" key="5">
    <source>
        <dbReference type="ARBA" id="ARBA00023015"/>
    </source>
</evidence>
<dbReference type="EMBL" id="JAJHUN010000007">
    <property type="protein sequence ID" value="KAJ4155670.1"/>
    <property type="molecule type" value="Genomic_DNA"/>
</dbReference>
<dbReference type="Pfam" id="PF00096">
    <property type="entry name" value="zf-C2H2"/>
    <property type="match status" value="2"/>
</dbReference>
<comment type="caution">
    <text evidence="11">The sequence shown here is derived from an EMBL/GenBank/DDBJ whole genome shotgun (WGS) entry which is preliminary data.</text>
</comment>
<keyword evidence="3 8" id="KW-0863">Zinc-finger</keyword>
<dbReference type="InterPro" id="IPR036236">
    <property type="entry name" value="Znf_C2H2_sf"/>
</dbReference>
<evidence type="ECO:0000256" key="4">
    <source>
        <dbReference type="ARBA" id="ARBA00022833"/>
    </source>
</evidence>
<organism evidence="11 12">
    <name type="scientific">Akanthomyces muscarius</name>
    <name type="common">Entomopathogenic fungus</name>
    <name type="synonym">Lecanicillium muscarium</name>
    <dbReference type="NCBI Taxonomy" id="2231603"/>
    <lineage>
        <taxon>Eukaryota</taxon>
        <taxon>Fungi</taxon>
        <taxon>Dikarya</taxon>
        <taxon>Ascomycota</taxon>
        <taxon>Pezizomycotina</taxon>
        <taxon>Sordariomycetes</taxon>
        <taxon>Hypocreomycetidae</taxon>
        <taxon>Hypocreales</taxon>
        <taxon>Cordycipitaceae</taxon>
        <taxon>Akanthomyces</taxon>
    </lineage>
</organism>
<dbReference type="SUPFAM" id="SSF57667">
    <property type="entry name" value="beta-beta-alpha zinc fingers"/>
    <property type="match status" value="2"/>
</dbReference>
<dbReference type="PANTHER" id="PTHR46179">
    <property type="entry name" value="ZINC FINGER PROTEIN"/>
    <property type="match status" value="1"/>
</dbReference>
<dbReference type="Proteomes" id="UP001144673">
    <property type="component" value="Chromosome 6"/>
</dbReference>
<evidence type="ECO:0000256" key="8">
    <source>
        <dbReference type="PROSITE-ProRule" id="PRU00042"/>
    </source>
</evidence>
<evidence type="ECO:0000256" key="1">
    <source>
        <dbReference type="ARBA" id="ARBA00004123"/>
    </source>
</evidence>
<comment type="subcellular location">
    <subcellularLocation>
        <location evidence="1">Nucleus</location>
    </subcellularLocation>
</comment>
<dbReference type="KEGG" id="amus:LMH87_000906"/>
<keyword evidence="5" id="KW-0805">Transcription regulation</keyword>
<dbReference type="GO" id="GO:0005634">
    <property type="term" value="C:nucleus"/>
    <property type="evidence" value="ECO:0007669"/>
    <property type="project" value="UniProtKB-SubCell"/>
</dbReference>
<proteinExistence type="predicted"/>
<keyword evidence="2" id="KW-0479">Metal-binding</keyword>
<evidence type="ECO:0000256" key="2">
    <source>
        <dbReference type="ARBA" id="ARBA00022723"/>
    </source>
</evidence>
<feature type="domain" description="C2H2-type" evidence="10">
    <location>
        <begin position="411"/>
        <end position="433"/>
    </location>
</feature>
<evidence type="ECO:0000259" key="10">
    <source>
        <dbReference type="PROSITE" id="PS50157"/>
    </source>
</evidence>
<dbReference type="GeneID" id="80888065"/>
<evidence type="ECO:0000256" key="9">
    <source>
        <dbReference type="SAM" id="MobiDB-lite"/>
    </source>
</evidence>
<evidence type="ECO:0000256" key="3">
    <source>
        <dbReference type="ARBA" id="ARBA00022771"/>
    </source>
</evidence>
<feature type="domain" description="C2H2-type" evidence="10">
    <location>
        <begin position="437"/>
        <end position="467"/>
    </location>
</feature>
<accession>A0A9W8QIA3</accession>
<protein>
    <recommendedName>
        <fullName evidence="10">C2H2-type domain-containing protein</fullName>
    </recommendedName>
</protein>
<feature type="domain" description="C2H2-type" evidence="10">
    <location>
        <begin position="140"/>
        <end position="167"/>
    </location>
</feature>
<dbReference type="GO" id="GO:0006357">
    <property type="term" value="P:regulation of transcription by RNA polymerase II"/>
    <property type="evidence" value="ECO:0007669"/>
    <property type="project" value="TreeGrafter"/>
</dbReference>
<dbReference type="GO" id="GO:0008270">
    <property type="term" value="F:zinc ion binding"/>
    <property type="evidence" value="ECO:0007669"/>
    <property type="project" value="UniProtKB-KW"/>
</dbReference>
<gene>
    <name evidence="11" type="ORF">LMH87_000906</name>
</gene>
<evidence type="ECO:0000313" key="11">
    <source>
        <dbReference type="EMBL" id="KAJ4155670.1"/>
    </source>
</evidence>
<dbReference type="PROSITE" id="PS00028">
    <property type="entry name" value="ZINC_FINGER_C2H2_1"/>
    <property type="match status" value="3"/>
</dbReference>
<keyword evidence="7" id="KW-0539">Nucleus</keyword>
<feature type="region of interest" description="Disordered" evidence="9">
    <location>
        <begin position="186"/>
        <end position="213"/>
    </location>
</feature>
<dbReference type="SMART" id="SM00355">
    <property type="entry name" value="ZnF_C2H2"/>
    <property type="match status" value="4"/>
</dbReference>
<dbReference type="InterPro" id="IPR051061">
    <property type="entry name" value="Zinc_finger_trans_reg"/>
</dbReference>
<reference evidence="11" key="1">
    <citation type="journal article" date="2023" name="Access Microbiol">
        <title>De-novo genome assembly for Akanthomyces muscarius, a biocontrol agent of insect agricultural pests.</title>
        <authorList>
            <person name="Erdos Z."/>
            <person name="Studholme D.J."/>
            <person name="Raymond B."/>
            <person name="Sharma M."/>
        </authorList>
    </citation>
    <scope>NUCLEOTIDE SEQUENCE</scope>
    <source>
        <strain evidence="11">Ve6</strain>
    </source>
</reference>
<evidence type="ECO:0000313" key="12">
    <source>
        <dbReference type="Proteomes" id="UP001144673"/>
    </source>
</evidence>
<dbReference type="PANTHER" id="PTHR46179:SF13">
    <property type="entry name" value="C2H2-TYPE DOMAIN-CONTAINING PROTEIN"/>
    <property type="match status" value="1"/>
</dbReference>
<dbReference type="AlphaFoldDB" id="A0A9W8QIA3"/>
<keyword evidence="12" id="KW-1185">Reference proteome</keyword>